<comment type="caution">
    <text evidence="3">The sequence shown here is derived from an EMBL/GenBank/DDBJ whole genome shotgun (WGS) entry which is preliminary data.</text>
</comment>
<dbReference type="GO" id="GO:0005975">
    <property type="term" value="P:carbohydrate metabolic process"/>
    <property type="evidence" value="ECO:0007669"/>
    <property type="project" value="UniProtKB-ARBA"/>
</dbReference>
<keyword evidence="2" id="KW-1133">Transmembrane helix</keyword>
<dbReference type="InterPro" id="IPR013783">
    <property type="entry name" value="Ig-like_fold"/>
</dbReference>
<keyword evidence="2" id="KW-0472">Membrane</keyword>
<dbReference type="Proteomes" id="UP000481583">
    <property type="component" value="Unassembled WGS sequence"/>
</dbReference>
<feature type="transmembrane region" description="Helical" evidence="2">
    <location>
        <begin position="106"/>
        <end position="126"/>
    </location>
</feature>
<feature type="transmembrane region" description="Helical" evidence="2">
    <location>
        <begin position="77"/>
        <end position="100"/>
    </location>
</feature>
<evidence type="ECO:0000313" key="4">
    <source>
        <dbReference type="Proteomes" id="UP000481583"/>
    </source>
</evidence>
<dbReference type="EMBL" id="JAAKZV010000135">
    <property type="protein sequence ID" value="NGN67316.1"/>
    <property type="molecule type" value="Genomic_DNA"/>
</dbReference>
<feature type="transmembrane region" description="Helical" evidence="2">
    <location>
        <begin position="261"/>
        <end position="279"/>
    </location>
</feature>
<keyword evidence="4" id="KW-1185">Reference proteome</keyword>
<dbReference type="AlphaFoldDB" id="A0A6G4U6H8"/>
<feature type="transmembrane region" description="Helical" evidence="2">
    <location>
        <begin position="181"/>
        <end position="202"/>
    </location>
</feature>
<proteinExistence type="predicted"/>
<evidence type="ECO:0008006" key="5">
    <source>
        <dbReference type="Google" id="ProtNLM"/>
    </source>
</evidence>
<organism evidence="3 4">
    <name type="scientific">Streptomyces coryli</name>
    <dbReference type="NCBI Taxonomy" id="1128680"/>
    <lineage>
        <taxon>Bacteria</taxon>
        <taxon>Bacillati</taxon>
        <taxon>Actinomycetota</taxon>
        <taxon>Actinomycetes</taxon>
        <taxon>Kitasatosporales</taxon>
        <taxon>Streptomycetaceae</taxon>
        <taxon>Streptomyces</taxon>
    </lineage>
</organism>
<keyword evidence="2" id="KW-0812">Transmembrane</keyword>
<evidence type="ECO:0000313" key="3">
    <source>
        <dbReference type="EMBL" id="NGN67316.1"/>
    </source>
</evidence>
<sequence length="395" mass="39976">MPEEHGEPGKSGGPAEDFARQRDGFAAGEGVPDGVAHSAGASRQWISDELTRSADELAAKARAAGEDWLRGLWPRTAIVVGAGYVVLVLIAGLTAIGAGWTAARTAAVVAGAVTGGLLAGAAWLHRERGGVIAPLVGEDGRLSTSRAVAGGWVVFAAFAVLQAGFAHAFGASGASGGRLGGFVTVLAVTCGVAVLARGVVAVRLREHHLQKVAADRPRAADLLTDDSGRGSFLDAAYALVSAAVLLYAAVALGRAPAEPPHVPWGLAGVVCVGAVAYLIGKVMEGGRPKVLSVVRAREAGDLHAPVRNGDDIEVRGTAFVPPGATSPAQLARTVVRIGGVDVHVPLIPVAGGFANPSDTRLTVPVPAEVEPGRVKVLVITASGARSNAVELDIVD</sequence>
<evidence type="ECO:0000256" key="2">
    <source>
        <dbReference type="SAM" id="Phobius"/>
    </source>
</evidence>
<reference evidence="3 4" key="1">
    <citation type="submission" date="2020-02" db="EMBL/GenBank/DDBJ databases">
        <title>Whole-genome analyses of novel actinobacteria.</title>
        <authorList>
            <person name="Sahin N."/>
        </authorList>
    </citation>
    <scope>NUCLEOTIDE SEQUENCE [LARGE SCALE GENOMIC DNA]</scope>
    <source>
        <strain evidence="3 4">A7024</strain>
    </source>
</reference>
<gene>
    <name evidence="3" type="ORF">G5C51_25845</name>
</gene>
<protein>
    <recommendedName>
        <fullName evidence="5">Integral membrane protein</fullName>
    </recommendedName>
</protein>
<accession>A0A6G4U6H8</accession>
<feature type="region of interest" description="Disordered" evidence="1">
    <location>
        <begin position="1"/>
        <end position="33"/>
    </location>
</feature>
<dbReference type="Gene3D" id="2.60.40.10">
    <property type="entry name" value="Immunoglobulins"/>
    <property type="match status" value="1"/>
</dbReference>
<feature type="transmembrane region" description="Helical" evidence="2">
    <location>
        <begin position="147"/>
        <end position="169"/>
    </location>
</feature>
<evidence type="ECO:0000256" key="1">
    <source>
        <dbReference type="SAM" id="MobiDB-lite"/>
    </source>
</evidence>
<name>A0A6G4U6H8_9ACTN</name>
<feature type="transmembrane region" description="Helical" evidence="2">
    <location>
        <begin position="235"/>
        <end position="255"/>
    </location>
</feature>